<gene>
    <name evidence="3" type="ORF">I551_0834</name>
</gene>
<dbReference type="Gene3D" id="1.20.1260.20">
    <property type="entry name" value="PPE superfamily"/>
    <property type="match status" value="1"/>
</dbReference>
<evidence type="ECO:0000313" key="3">
    <source>
        <dbReference type="EMBL" id="EUA92783.1"/>
    </source>
</evidence>
<evidence type="ECO:0000259" key="2">
    <source>
        <dbReference type="Pfam" id="PF00823"/>
    </source>
</evidence>
<dbReference type="EMBL" id="JAOL01000072">
    <property type="protein sequence ID" value="EUA92783.1"/>
    <property type="molecule type" value="Genomic_DNA"/>
</dbReference>
<sequence length="131" mass="13188">MDGLAAGGALGLLSSGPGAGPMLASAAAWKSLSGEYASAAAELAGLVGAVPQVWWGPAEQSYAAANERYLAWLTQVSADYARQATLVDVVVAAYGAAVAAMPSLVELAANHTVHAVLSATNFFGSIRSRLP</sequence>
<comment type="similarity">
    <text evidence="1">Belongs to the mycobacterial PPE family.</text>
</comment>
<dbReference type="SUPFAM" id="SSF140459">
    <property type="entry name" value="PE/PPE dimer-like"/>
    <property type="match status" value="1"/>
</dbReference>
<feature type="domain" description="PPE" evidence="2">
    <location>
        <begin position="12"/>
        <end position="126"/>
    </location>
</feature>
<comment type="caution">
    <text evidence="3">The sequence shown here is derived from an EMBL/GenBank/DDBJ whole genome shotgun (WGS) entry which is preliminary data.</text>
</comment>
<dbReference type="InterPro" id="IPR000030">
    <property type="entry name" value="PPE_dom"/>
</dbReference>
<dbReference type="Proteomes" id="UP000020681">
    <property type="component" value="Unassembled WGS sequence"/>
</dbReference>
<accession>A0ABN0R736</accession>
<reference evidence="3 4" key="1">
    <citation type="submission" date="2014-01" db="EMBL/GenBank/DDBJ databases">
        <authorList>
            <person name="Dobos K."/>
            <person name="Lenaerts A."/>
            <person name="Ordway D."/>
            <person name="DeGroote M.A."/>
            <person name="Parker T."/>
            <person name="Sizemore C."/>
            <person name="Tallon L.J."/>
            <person name="Sadzewicz L.K."/>
            <person name="Sengamalay N."/>
            <person name="Fraser C.M."/>
            <person name="Hine E."/>
            <person name="Shefchek K.A."/>
            <person name="Das S.P."/>
            <person name="Tettelin H."/>
        </authorList>
    </citation>
    <scope>NUCLEOTIDE SEQUENCE [LARGE SCALE GENOMIC DNA]</scope>
    <source>
        <strain evidence="3 4">Harvey</strain>
    </source>
</reference>
<name>A0ABN0R736_MYCUL</name>
<organism evidence="3 4">
    <name type="scientific">Mycobacterium ulcerans str. Harvey</name>
    <dbReference type="NCBI Taxonomy" id="1299332"/>
    <lineage>
        <taxon>Bacteria</taxon>
        <taxon>Bacillati</taxon>
        <taxon>Actinomycetota</taxon>
        <taxon>Actinomycetes</taxon>
        <taxon>Mycobacteriales</taxon>
        <taxon>Mycobacteriaceae</taxon>
        <taxon>Mycobacterium</taxon>
        <taxon>Mycobacterium ulcerans group</taxon>
    </lineage>
</organism>
<dbReference type="PANTHER" id="PTHR46766:SF1">
    <property type="entry name" value="GLUTAMINE-RICH PROTEIN 2"/>
    <property type="match status" value="1"/>
</dbReference>
<keyword evidence="4" id="KW-1185">Reference proteome</keyword>
<dbReference type="PANTHER" id="PTHR46766">
    <property type="entry name" value="GLUTAMINE-RICH PROTEIN 2"/>
    <property type="match status" value="1"/>
</dbReference>
<dbReference type="Pfam" id="PF00823">
    <property type="entry name" value="PPE"/>
    <property type="match status" value="1"/>
</dbReference>
<dbReference type="InterPro" id="IPR038332">
    <property type="entry name" value="PPE_sf"/>
</dbReference>
<evidence type="ECO:0000256" key="1">
    <source>
        <dbReference type="ARBA" id="ARBA00010652"/>
    </source>
</evidence>
<protein>
    <submittedName>
        <fullName evidence="3">PPE family protein</fullName>
    </submittedName>
</protein>
<evidence type="ECO:0000313" key="4">
    <source>
        <dbReference type="Proteomes" id="UP000020681"/>
    </source>
</evidence>
<proteinExistence type="inferred from homology"/>